<dbReference type="Gene3D" id="3.40.50.300">
    <property type="entry name" value="P-loop containing nucleotide triphosphate hydrolases"/>
    <property type="match status" value="1"/>
</dbReference>
<keyword evidence="2" id="KW-0067">ATP-binding</keyword>
<evidence type="ECO:0000256" key="3">
    <source>
        <dbReference type="PIRSR" id="PIRSR613078-2"/>
    </source>
</evidence>
<evidence type="ECO:0000256" key="4">
    <source>
        <dbReference type="SAM" id="MobiDB-lite"/>
    </source>
</evidence>
<gene>
    <name evidence="6" type="ORF">LOCC1_G000843</name>
</gene>
<feature type="region of interest" description="Disordered" evidence="4">
    <location>
        <begin position="76"/>
        <end position="165"/>
    </location>
</feature>
<dbReference type="Pfam" id="PF00300">
    <property type="entry name" value="His_Phos_1"/>
    <property type="match status" value="1"/>
</dbReference>
<dbReference type="InterPro" id="IPR013078">
    <property type="entry name" value="His_Pase_superF_clade-1"/>
</dbReference>
<feature type="compositionally biased region" description="Polar residues" evidence="4">
    <location>
        <begin position="89"/>
        <end position="101"/>
    </location>
</feature>
<dbReference type="EMBL" id="QGMI01000013">
    <property type="protein sequence ID" value="TVY49392.1"/>
    <property type="molecule type" value="Genomic_DNA"/>
</dbReference>
<dbReference type="InterPro" id="IPR013079">
    <property type="entry name" value="6Phosfructo_kin"/>
</dbReference>
<feature type="binding site" evidence="3">
    <location>
        <position position="540"/>
    </location>
    <ligand>
        <name>substrate</name>
    </ligand>
</feature>
<dbReference type="GO" id="GO:0005524">
    <property type="term" value="F:ATP binding"/>
    <property type="evidence" value="ECO:0007669"/>
    <property type="project" value="UniProtKB-KW"/>
</dbReference>
<accession>A0A8H8S8B6</accession>
<evidence type="ECO:0000259" key="5">
    <source>
        <dbReference type="Pfam" id="PF01591"/>
    </source>
</evidence>
<dbReference type="GO" id="GO:0006000">
    <property type="term" value="P:fructose metabolic process"/>
    <property type="evidence" value="ECO:0007669"/>
    <property type="project" value="InterPro"/>
</dbReference>
<dbReference type="OrthoDB" id="267323at2759"/>
<dbReference type="InterPro" id="IPR029033">
    <property type="entry name" value="His_PPase_superfam"/>
</dbReference>
<dbReference type="PRINTS" id="PR00991">
    <property type="entry name" value="6PFRUCTKNASE"/>
</dbReference>
<dbReference type="SMART" id="SM00855">
    <property type="entry name" value="PGAM"/>
    <property type="match status" value="1"/>
</dbReference>
<protein>
    <submittedName>
        <fullName evidence="6">Putative 6-phosphofructo-2-kinase</fullName>
    </submittedName>
</protein>
<dbReference type="Pfam" id="PF01591">
    <property type="entry name" value="6PF2K"/>
    <property type="match status" value="2"/>
</dbReference>
<proteinExistence type="predicted"/>
<feature type="compositionally biased region" description="Low complexity" evidence="4">
    <location>
        <begin position="137"/>
        <end position="148"/>
    </location>
</feature>
<dbReference type="InterPro" id="IPR027417">
    <property type="entry name" value="P-loop_NTPase"/>
</dbReference>
<dbReference type="AlphaFoldDB" id="A0A8H8S8B6"/>
<dbReference type="SUPFAM" id="SSF53254">
    <property type="entry name" value="Phosphoglycerate mutase-like"/>
    <property type="match status" value="1"/>
</dbReference>
<evidence type="ECO:0000256" key="1">
    <source>
        <dbReference type="ARBA" id="ARBA00022741"/>
    </source>
</evidence>
<dbReference type="PANTHER" id="PTHR10606:SF32">
    <property type="entry name" value="6-PHOSPHOFRUCTO-2-KINASE 1"/>
    <property type="match status" value="1"/>
</dbReference>
<dbReference type="GO" id="GO:0006003">
    <property type="term" value="P:fructose 2,6-bisphosphate metabolic process"/>
    <property type="evidence" value="ECO:0007669"/>
    <property type="project" value="InterPro"/>
</dbReference>
<feature type="domain" description="6-phosphofructo-2-kinase" evidence="5">
    <location>
        <begin position="164"/>
        <end position="219"/>
    </location>
</feature>
<feature type="domain" description="6-phosphofructo-2-kinase" evidence="5">
    <location>
        <begin position="279"/>
        <end position="445"/>
    </location>
</feature>
<organism evidence="6 7">
    <name type="scientific">Lachnellula occidentalis</name>
    <dbReference type="NCBI Taxonomy" id="215460"/>
    <lineage>
        <taxon>Eukaryota</taxon>
        <taxon>Fungi</taxon>
        <taxon>Dikarya</taxon>
        <taxon>Ascomycota</taxon>
        <taxon>Pezizomycotina</taxon>
        <taxon>Leotiomycetes</taxon>
        <taxon>Helotiales</taxon>
        <taxon>Lachnaceae</taxon>
        <taxon>Lachnellula</taxon>
    </lineage>
</organism>
<dbReference type="GO" id="GO:0005829">
    <property type="term" value="C:cytosol"/>
    <property type="evidence" value="ECO:0007669"/>
    <property type="project" value="TreeGrafter"/>
</dbReference>
<keyword evidence="1" id="KW-0547">Nucleotide-binding</keyword>
<dbReference type="PANTHER" id="PTHR10606">
    <property type="entry name" value="6-PHOSPHOFRUCTO-2-KINASE/FRUCTOSE-2,6-BISPHOSPHATASE"/>
    <property type="match status" value="1"/>
</dbReference>
<feature type="region of interest" description="Disordered" evidence="4">
    <location>
        <begin position="217"/>
        <end position="243"/>
    </location>
</feature>
<keyword evidence="6" id="KW-0418">Kinase</keyword>
<evidence type="ECO:0000313" key="6">
    <source>
        <dbReference type="EMBL" id="TVY49392.1"/>
    </source>
</evidence>
<dbReference type="SUPFAM" id="SSF52540">
    <property type="entry name" value="P-loop containing nucleoside triphosphate hydrolases"/>
    <property type="match status" value="1"/>
</dbReference>
<sequence length="701" mass="78501">MPLLSSVGIDRSSDCDEFLPSPRRQSHSQTQKNSGKYSVLARAMMNPTPTPTPPHSTPTAAPDINDIPNSFPKVLDETHLAPPPPTPASGLTSHTMATNSGPHHAHPHCLSDTPLASAPTTAPGSPRLYPIRQNSGTATPRVRPPATTLNIPGMTRSRVSPDGKISKRDVGAKLVVIMVGLPARGKSYITKKIQRYLSWQQHETRIFNVGNRRRIAAGTSNGSIETPPTSPPGSPRKNGRQASIAGTMDAPTQAAHILLNGYDPVEQEQNELARLPSAEAMDQSANFFDPKNTKASQLREQVALSTLDELLDFLLIGEGSVGILDATNSTIERRQTLFNHVKEREPKLGVIFIESVCEDDKLLETNMRLKLRGPDYKDKDPESALSDFKKRVKAYESAYVPLGAYEEEHHMQYIKMIDVGRKAIHFQLQGFLTSGIASYLSTFNLSPRQIWITRHGTSEDNVLGRIGGDSNLTEEGRNQGTVLYNFINHKRAEWEADQESRARAATLFPPKPGDRTPPYPELLGDLDSKNFCVWTSMLQRSIQTAEAFQDDENYDVKNWEMLNEIHAGNFEGLTYQEILEYHREEYAQRDRDKLKYVYPGVGGEGYLQVISRVRDIVRELERIKDHVLIIGHRSVCRVLMAYFMDLTRDDIADLDVPIGQLVSIEPKPYGIEVHAYQYNEKEFWYDEIPNFKPQKETAKGN</sequence>
<dbReference type="InterPro" id="IPR003094">
    <property type="entry name" value="6Pfruct_kin"/>
</dbReference>
<feature type="compositionally biased region" description="Polar residues" evidence="4">
    <location>
        <begin position="218"/>
        <end position="227"/>
    </location>
</feature>
<keyword evidence="6" id="KW-0808">Transferase</keyword>
<keyword evidence="7" id="KW-1185">Reference proteome</keyword>
<dbReference type="CDD" id="cd07067">
    <property type="entry name" value="HP_PGM_like"/>
    <property type="match status" value="1"/>
</dbReference>
<evidence type="ECO:0000313" key="7">
    <source>
        <dbReference type="Proteomes" id="UP000443090"/>
    </source>
</evidence>
<dbReference type="Gene3D" id="3.40.50.1240">
    <property type="entry name" value="Phosphoglycerate mutase-like"/>
    <property type="match status" value="1"/>
</dbReference>
<feature type="compositionally biased region" description="Polar residues" evidence="4">
    <location>
        <begin position="27"/>
        <end position="36"/>
    </location>
</feature>
<name>A0A8H8S8B6_9HELO</name>
<comment type="caution">
    <text evidence="6">The sequence shown here is derived from an EMBL/GenBank/DDBJ whole genome shotgun (WGS) entry which is preliminary data.</text>
</comment>
<reference evidence="6 7" key="1">
    <citation type="submission" date="2018-05" db="EMBL/GenBank/DDBJ databases">
        <title>Genome sequencing and assembly of the regulated plant pathogen Lachnellula willkommii and related sister species for the development of diagnostic species identification markers.</title>
        <authorList>
            <person name="Giroux E."/>
            <person name="Bilodeau G."/>
        </authorList>
    </citation>
    <scope>NUCLEOTIDE SEQUENCE [LARGE SCALE GENOMIC DNA]</scope>
    <source>
        <strain evidence="6 7">CBS 160.35</strain>
    </source>
</reference>
<feature type="region of interest" description="Disordered" evidence="4">
    <location>
        <begin position="1"/>
        <end position="38"/>
    </location>
</feature>
<evidence type="ECO:0000256" key="2">
    <source>
        <dbReference type="ARBA" id="ARBA00022840"/>
    </source>
</evidence>
<dbReference type="Proteomes" id="UP000443090">
    <property type="component" value="Unassembled WGS sequence"/>
</dbReference>
<dbReference type="GO" id="GO:0003873">
    <property type="term" value="F:6-phosphofructo-2-kinase activity"/>
    <property type="evidence" value="ECO:0007669"/>
    <property type="project" value="InterPro"/>
</dbReference>